<organism evidence="2 3">
    <name type="scientific">Candidatus Marithioploca araucensis</name>
    <dbReference type="NCBI Taxonomy" id="70273"/>
    <lineage>
        <taxon>Bacteria</taxon>
        <taxon>Pseudomonadati</taxon>
        <taxon>Pseudomonadota</taxon>
        <taxon>Gammaproteobacteria</taxon>
        <taxon>Thiotrichales</taxon>
        <taxon>Thiotrichaceae</taxon>
        <taxon>Candidatus Marithioploca</taxon>
    </lineage>
</organism>
<dbReference type="InterPro" id="IPR041705">
    <property type="entry name" value="PIN_Sll0205"/>
</dbReference>
<dbReference type="InterPro" id="IPR029060">
    <property type="entry name" value="PIN-like_dom_sf"/>
</dbReference>
<proteinExistence type="predicted"/>
<name>A0ABT7VWH8_9GAMM</name>
<reference evidence="2" key="1">
    <citation type="submission" date="2023-06" db="EMBL/GenBank/DDBJ databases">
        <title>Uncultivated large filamentous bacteria from sulfidic sediments reveal new species and different genomic features in energy metabolism and defense.</title>
        <authorList>
            <person name="Fonseca A."/>
        </authorList>
    </citation>
    <scope>NUCLEOTIDE SEQUENCE</scope>
    <source>
        <strain evidence="2">HSG4</strain>
    </source>
</reference>
<dbReference type="SUPFAM" id="SSF88723">
    <property type="entry name" value="PIN domain-like"/>
    <property type="match status" value="1"/>
</dbReference>
<comment type="caution">
    <text evidence="2">The sequence shown here is derived from an EMBL/GenBank/DDBJ whole genome shotgun (WGS) entry which is preliminary data.</text>
</comment>
<dbReference type="CDD" id="cd09872">
    <property type="entry name" value="PIN_Sll0205-like"/>
    <property type="match status" value="1"/>
</dbReference>
<dbReference type="Gene3D" id="3.40.50.1010">
    <property type="entry name" value="5'-nuclease"/>
    <property type="match status" value="1"/>
</dbReference>
<protein>
    <submittedName>
        <fullName evidence="2">Type II toxin-antitoxin system VapC family toxin</fullName>
    </submittedName>
</protein>
<dbReference type="Proteomes" id="UP001171945">
    <property type="component" value="Unassembled WGS sequence"/>
</dbReference>
<dbReference type="Pfam" id="PF01850">
    <property type="entry name" value="PIN"/>
    <property type="match status" value="1"/>
</dbReference>
<keyword evidence="3" id="KW-1185">Reference proteome</keyword>
<feature type="domain" description="PIN" evidence="1">
    <location>
        <begin position="4"/>
        <end position="119"/>
    </location>
</feature>
<dbReference type="InterPro" id="IPR002716">
    <property type="entry name" value="PIN_dom"/>
</dbReference>
<evidence type="ECO:0000313" key="2">
    <source>
        <dbReference type="EMBL" id="MDM8563938.1"/>
    </source>
</evidence>
<evidence type="ECO:0000313" key="3">
    <source>
        <dbReference type="Proteomes" id="UP001171945"/>
    </source>
</evidence>
<dbReference type="InterPro" id="IPR052919">
    <property type="entry name" value="TA_system_RNase"/>
</dbReference>
<dbReference type="PANTHER" id="PTHR36173">
    <property type="entry name" value="RIBONUCLEASE VAPC16-RELATED"/>
    <property type="match status" value="1"/>
</dbReference>
<dbReference type="EMBL" id="JAUCGM010000976">
    <property type="protein sequence ID" value="MDM8563938.1"/>
    <property type="molecule type" value="Genomic_DNA"/>
</dbReference>
<gene>
    <name evidence="2" type="ORF">QUF54_11350</name>
</gene>
<evidence type="ECO:0000259" key="1">
    <source>
        <dbReference type="Pfam" id="PF01850"/>
    </source>
</evidence>
<accession>A0ABT7VWH8</accession>
<dbReference type="PANTHER" id="PTHR36173:SF2">
    <property type="entry name" value="RIBONUCLEASE VAPC16"/>
    <property type="match status" value="1"/>
</dbReference>
<sequence>MIFLIDTHTFLWFINGSDELSQTAKELIEKDNNDIFISIASLWEISIKTAIGKLQISDNYDTVINDVVENDISILPINFTHTVIQNKLPFHHKDPFDRIIVSQAIVEEMNLISCDDIFDLYLQDAGVKRIW</sequence>